<evidence type="ECO:0000256" key="7">
    <source>
        <dbReference type="HAMAP-Rule" id="MF_00802"/>
    </source>
</evidence>
<keyword evidence="5 7" id="KW-0460">Magnesium</keyword>
<keyword evidence="10" id="KW-0436">Ligase</keyword>
<dbReference type="InterPro" id="IPR013546">
    <property type="entry name" value="PII_UdlTrfase/GS_AdlTrfase"/>
</dbReference>
<dbReference type="Pfam" id="PF08335">
    <property type="entry name" value="GlnD_UR_UTase"/>
    <property type="match status" value="2"/>
</dbReference>
<dbReference type="Proteomes" id="UP000664835">
    <property type="component" value="Unassembled WGS sequence"/>
</dbReference>
<comment type="function">
    <text evidence="7">Involved in the regulation of glutamine synthetase GlnA, a key enzyme in the process to assimilate ammonia. When cellular nitrogen levels are high, the C-terminal adenylyl transferase (AT) inactivates GlnA by covalent transfer of an adenylyl group from ATP to specific tyrosine residue of GlnA, thus reducing its activity. Conversely, when nitrogen levels are low, the N-terminal adenylyl removase (AR) activates GlnA by removing the adenylyl group by phosphorolysis, increasing its activity. The regulatory region of GlnE binds the signal transduction protein PII (GlnB) which indicates the nitrogen status of the cell.</text>
</comment>
<evidence type="ECO:0000313" key="10">
    <source>
        <dbReference type="EMBL" id="MBO1926245.1"/>
    </source>
</evidence>
<feature type="region of interest" description="Adenylyl removase" evidence="7">
    <location>
        <begin position="1"/>
        <end position="411"/>
    </location>
</feature>
<evidence type="ECO:0000256" key="1">
    <source>
        <dbReference type="ARBA" id="ARBA00022679"/>
    </source>
</evidence>
<dbReference type="EC" id="2.7.7.89" evidence="7"/>
<name>A0ABS3Q351_9GAMM</name>
<keyword evidence="4 7" id="KW-0067">ATP-binding</keyword>
<keyword evidence="6 7" id="KW-0511">Multifunctional enzyme</keyword>
<evidence type="ECO:0000256" key="5">
    <source>
        <dbReference type="ARBA" id="ARBA00022842"/>
    </source>
</evidence>
<dbReference type="Pfam" id="PF03710">
    <property type="entry name" value="GlnE"/>
    <property type="match status" value="2"/>
</dbReference>
<dbReference type="SUPFAM" id="SSF81301">
    <property type="entry name" value="Nucleotidyltransferase"/>
    <property type="match status" value="2"/>
</dbReference>
<gene>
    <name evidence="7 10" type="primary">glnE</name>
    <name evidence="10" type="ORF">J3998_01540</name>
</gene>
<proteinExistence type="inferred from homology"/>
<comment type="catalytic activity">
    <reaction evidence="7">
        <text>[glutamine synthetase]-L-tyrosine + ATP = [glutamine synthetase]-O(4)-(5'-adenylyl)-L-tyrosine + diphosphate</text>
        <dbReference type="Rhea" id="RHEA:18589"/>
        <dbReference type="Rhea" id="RHEA-COMP:10660"/>
        <dbReference type="Rhea" id="RHEA-COMP:10661"/>
        <dbReference type="ChEBI" id="CHEBI:30616"/>
        <dbReference type="ChEBI" id="CHEBI:33019"/>
        <dbReference type="ChEBI" id="CHEBI:46858"/>
        <dbReference type="ChEBI" id="CHEBI:83624"/>
        <dbReference type="EC" id="2.7.7.42"/>
    </reaction>
</comment>
<dbReference type="PANTHER" id="PTHR30621">
    <property type="entry name" value="GLUTAMINE SYNTHETASE ADENYLYLTRANSFERASE"/>
    <property type="match status" value="1"/>
</dbReference>
<feature type="domain" description="PII-uridylyltransferase/Glutamine-synthetase adenylyltransferase" evidence="9">
    <location>
        <begin position="793"/>
        <end position="887"/>
    </location>
</feature>
<dbReference type="NCBIfam" id="NF008292">
    <property type="entry name" value="PRK11072.1"/>
    <property type="match status" value="1"/>
</dbReference>
<feature type="domain" description="PII-uridylyltransferase/Glutamine-synthetase adenylyltransferase" evidence="9">
    <location>
        <begin position="268"/>
        <end position="406"/>
    </location>
</feature>
<dbReference type="Gene3D" id="1.20.120.330">
    <property type="entry name" value="Nucleotidyltransferases domain 2"/>
    <property type="match status" value="2"/>
</dbReference>
<feature type="region of interest" description="Adenylyl transferase" evidence="7">
    <location>
        <begin position="422"/>
        <end position="912"/>
    </location>
</feature>
<evidence type="ECO:0000256" key="3">
    <source>
        <dbReference type="ARBA" id="ARBA00022741"/>
    </source>
</evidence>
<evidence type="ECO:0000313" key="11">
    <source>
        <dbReference type="Proteomes" id="UP000664835"/>
    </source>
</evidence>
<dbReference type="EMBL" id="JAGETV010000002">
    <property type="protein sequence ID" value="MBO1926245.1"/>
    <property type="molecule type" value="Genomic_DNA"/>
</dbReference>
<evidence type="ECO:0000256" key="6">
    <source>
        <dbReference type="ARBA" id="ARBA00023268"/>
    </source>
</evidence>
<dbReference type="InterPro" id="IPR023057">
    <property type="entry name" value="GlnE"/>
</dbReference>
<comment type="catalytic activity">
    <reaction evidence="7">
        <text>[glutamine synthetase]-O(4)-(5'-adenylyl)-L-tyrosine + phosphate = [glutamine synthetase]-L-tyrosine + ADP</text>
        <dbReference type="Rhea" id="RHEA:43716"/>
        <dbReference type="Rhea" id="RHEA-COMP:10660"/>
        <dbReference type="Rhea" id="RHEA-COMP:10661"/>
        <dbReference type="ChEBI" id="CHEBI:43474"/>
        <dbReference type="ChEBI" id="CHEBI:46858"/>
        <dbReference type="ChEBI" id="CHEBI:83624"/>
        <dbReference type="ChEBI" id="CHEBI:456216"/>
        <dbReference type="EC" id="2.7.7.89"/>
    </reaction>
</comment>
<sequence>MKYDLSQIQQWSPYLERNLRRYPQLAEPMFWQDAFAEGQLYQQVYDLARNSDTDAELKKHLREQRNWLMSRIAIRDLSGAAELEETMRDVSDLADALVNAALDWHYDKLTERFGVPIGEESGEQQKMLVIGMGKLGGQELNFSSDIDLIFAYPERGQTNGRKQISNEEFFVKLGQAMNKSLVEVNEDGFVYRVDMRLRPFGTAGTLAVSFAALEHYYEVHGRAWERYALVKARVMAGESQATKELFEVLRPFVYRRYVDFTAMDSLRDLKRMIAEQVKKKGMQENIKLGPGGIREIEFIVQAFQLVHGGRDRDLQGRSLLPNLTLLVEHGFLQAGISEKLRQAYRFLRRAENRLQMWNDMQTHELPTSEEQQALLAQSMGFESYSAFMAELNVHRDFVSQQFAMVFDEQEVLEERDAMDKLWHSDMDDSELLIEHDLTDERKAEVLALLKGLKQSRTLQMLSKDGQERLDMVMPMLLNEALKPEYDKIALTRAFAVIEAIARRSVYLVLLKENPQALKNLLQLCHVSAWLSEMLVKYPALLDQLIDDRSLYEPLHANELLQEACKLLDQAEMDEERFMSDLRQWRHAQVFKVAAADVTGNVPIMKVSDYLTWIAEAVLKVASEFAWRLMQQKSGLPGGLEAGAENPFMILGYGKLGGIELGYGSDLDIVMLYHGIDSGAKAVSSTGRELDNSVYFLRFGQKVISLITTLMPAGIVYELDTRLRPNGASGRMVVSFDEFRNYEENKAWTWEHQALVRVRAVVASELGQKAFTEFKQEFIGKQRDLAVLRDEVVEMRQKMKDQLDKSNDEQFDLKQGSGGIVDIEFMMQYLVLGYAHQYPDLNEFSDNMRILEAVERYQLLSSEQVAALMDAYKTYRSKYHRMSLQNEKPLVQTTCYPEQRENVQQIWQQLMLD</sequence>
<keyword evidence="11" id="KW-1185">Reference proteome</keyword>
<dbReference type="InterPro" id="IPR005190">
    <property type="entry name" value="GlnE_rpt_dom"/>
</dbReference>
<dbReference type="GO" id="GO:0008882">
    <property type="term" value="F:[glutamate-ammonia-ligase] adenylyltransferase activity"/>
    <property type="evidence" value="ECO:0007669"/>
    <property type="project" value="UniProtKB-EC"/>
</dbReference>
<protein>
    <recommendedName>
        <fullName evidence="7">Bifunctional glutamine synthetase adenylyltransferase/adenylyl-removing enzyme</fullName>
    </recommendedName>
    <alternativeName>
        <fullName evidence="7">ATP:glutamine synthetase adenylyltransferase</fullName>
    </alternativeName>
    <alternativeName>
        <fullName evidence="7">ATase</fullName>
    </alternativeName>
    <domain>
        <recommendedName>
            <fullName evidence="7">Glutamine synthetase adenylyl-L-tyrosine phosphorylase</fullName>
            <ecNumber evidence="7">2.7.7.89</ecNumber>
        </recommendedName>
        <alternativeName>
            <fullName evidence="7">Adenylyl removase</fullName>
            <shortName evidence="7">AR</shortName>
            <shortName evidence="7">AT-N</shortName>
        </alternativeName>
    </domain>
    <domain>
        <recommendedName>
            <fullName evidence="7">Glutamine synthetase adenylyl transferase</fullName>
            <ecNumber evidence="7">2.7.7.42</ecNumber>
        </recommendedName>
        <alternativeName>
            <fullName evidence="7">Adenylyl transferase</fullName>
            <shortName evidence="7">AT</shortName>
            <shortName evidence="7">AT-C</shortName>
        </alternativeName>
    </domain>
</protein>
<evidence type="ECO:0000256" key="2">
    <source>
        <dbReference type="ARBA" id="ARBA00022695"/>
    </source>
</evidence>
<dbReference type="PANTHER" id="PTHR30621:SF0">
    <property type="entry name" value="BIFUNCTIONAL GLUTAMINE SYNTHETASE ADENYLYLTRANSFERASE_ADENYLYL-REMOVING ENZYME"/>
    <property type="match status" value="1"/>
</dbReference>
<accession>A0ABS3Q351</accession>
<dbReference type="GO" id="GO:0047388">
    <property type="term" value="F:[glutamine synthetase]-adenylyl-L-tyrosine phosphorylase activity"/>
    <property type="evidence" value="ECO:0007669"/>
    <property type="project" value="UniProtKB-EC"/>
</dbReference>
<keyword evidence="1 7" id="KW-0808">Transferase</keyword>
<comment type="caution">
    <text evidence="10">The sequence shown here is derived from an EMBL/GenBank/DDBJ whole genome shotgun (WGS) entry which is preliminary data.</text>
</comment>
<dbReference type="GO" id="GO:0016874">
    <property type="term" value="F:ligase activity"/>
    <property type="evidence" value="ECO:0007669"/>
    <property type="project" value="UniProtKB-KW"/>
</dbReference>
<reference evidence="10 11" key="1">
    <citation type="submission" date="2021-03" db="EMBL/GenBank/DDBJ databases">
        <title>Thiomicrorhabdus sp.nov.,novel sulfur-oxidizing bacteria isolated from coastal sediment.</title>
        <authorList>
            <person name="Liu X."/>
        </authorList>
    </citation>
    <scope>NUCLEOTIDE SEQUENCE [LARGE SCALE GENOMIC DNA]</scope>
    <source>
        <strain evidence="10 11">6S2-11</strain>
    </source>
</reference>
<dbReference type="EC" id="2.7.7.42" evidence="7"/>
<keyword evidence="2 7" id="KW-0548">Nucleotidyltransferase</keyword>
<dbReference type="SUPFAM" id="SSF81593">
    <property type="entry name" value="Nucleotidyltransferase substrate binding subunit/domain"/>
    <property type="match status" value="2"/>
</dbReference>
<dbReference type="InterPro" id="IPR043519">
    <property type="entry name" value="NT_sf"/>
</dbReference>
<comment type="similarity">
    <text evidence="7">Belongs to the GlnE family.</text>
</comment>
<feature type="domain" description="Glutamate-ammonia ligase adenylyltransferase repeated" evidence="8">
    <location>
        <begin position="5"/>
        <end position="243"/>
    </location>
</feature>
<dbReference type="Gene3D" id="1.20.120.1510">
    <property type="match status" value="1"/>
</dbReference>
<keyword evidence="3 7" id="KW-0547">Nucleotide-binding</keyword>
<feature type="domain" description="Glutamate-ammonia ligase adenylyltransferase repeated" evidence="8">
    <location>
        <begin position="518"/>
        <end position="770"/>
    </location>
</feature>
<evidence type="ECO:0000256" key="4">
    <source>
        <dbReference type="ARBA" id="ARBA00022840"/>
    </source>
</evidence>
<evidence type="ECO:0000259" key="9">
    <source>
        <dbReference type="Pfam" id="PF08335"/>
    </source>
</evidence>
<dbReference type="CDD" id="cd05401">
    <property type="entry name" value="NT_GlnE_GlnD_like"/>
    <property type="match status" value="2"/>
</dbReference>
<evidence type="ECO:0000259" key="8">
    <source>
        <dbReference type="Pfam" id="PF03710"/>
    </source>
</evidence>
<organism evidence="10 11">
    <name type="scientific">Thiomicrorhabdus marina</name>
    <dbReference type="NCBI Taxonomy" id="2818442"/>
    <lineage>
        <taxon>Bacteria</taxon>
        <taxon>Pseudomonadati</taxon>
        <taxon>Pseudomonadota</taxon>
        <taxon>Gammaproteobacteria</taxon>
        <taxon>Thiotrichales</taxon>
        <taxon>Piscirickettsiaceae</taxon>
        <taxon>Thiomicrorhabdus</taxon>
    </lineage>
</organism>
<dbReference type="HAMAP" id="MF_00802">
    <property type="entry name" value="GlnE"/>
    <property type="match status" value="1"/>
</dbReference>
<comment type="cofactor">
    <cofactor evidence="7">
        <name>Mg(2+)</name>
        <dbReference type="ChEBI" id="CHEBI:18420"/>
    </cofactor>
</comment>
<dbReference type="RefSeq" id="WP_208146820.1">
    <property type="nucleotide sequence ID" value="NZ_JAGETV010000002.1"/>
</dbReference>
<dbReference type="Gene3D" id="3.30.460.10">
    <property type="entry name" value="Beta Polymerase, domain 2"/>
    <property type="match status" value="2"/>
</dbReference>